<dbReference type="RefSeq" id="WP_272436187.1">
    <property type="nucleotide sequence ID" value="NZ_JAMQKB010000005.1"/>
</dbReference>
<dbReference type="Proteomes" id="UP001145050">
    <property type="component" value="Unassembled WGS sequence"/>
</dbReference>
<comment type="caution">
    <text evidence="3">The sequence shown here is derived from an EMBL/GenBank/DDBJ whole genome shotgun (WGS) entry which is preliminary data.</text>
</comment>
<dbReference type="PANTHER" id="PTHR45766:SF6">
    <property type="entry name" value="SWI_SNF-RELATED MATRIX-ASSOCIATED ACTIN-DEPENDENT REGULATOR OF CHROMATIN SUBFAMILY A-LIKE PROTEIN 1"/>
    <property type="match status" value="1"/>
</dbReference>
<protein>
    <recommendedName>
        <fullName evidence="2">Helicase C-terminal domain-containing protein</fullName>
    </recommendedName>
</protein>
<keyword evidence="4" id="KW-1185">Reference proteome</keyword>
<keyword evidence="1" id="KW-0378">Hydrolase</keyword>
<evidence type="ECO:0000313" key="4">
    <source>
        <dbReference type="Proteomes" id="UP001145050"/>
    </source>
</evidence>
<dbReference type="AlphaFoldDB" id="A0A9X3WTJ6"/>
<dbReference type="InterPro" id="IPR027417">
    <property type="entry name" value="P-loop_NTPase"/>
</dbReference>
<name>A0A9X3WTJ6_9BACI</name>
<dbReference type="GO" id="GO:0016787">
    <property type="term" value="F:hydrolase activity"/>
    <property type="evidence" value="ECO:0007669"/>
    <property type="project" value="UniProtKB-KW"/>
</dbReference>
<organism evidence="3 4">
    <name type="scientific">Terrihalobacillus insolitus</name>
    <dbReference type="NCBI Taxonomy" id="2950438"/>
    <lineage>
        <taxon>Bacteria</taxon>
        <taxon>Bacillati</taxon>
        <taxon>Bacillota</taxon>
        <taxon>Bacilli</taxon>
        <taxon>Bacillales</taxon>
        <taxon>Bacillaceae</taxon>
        <taxon>Terrihalobacillus</taxon>
    </lineage>
</organism>
<reference evidence="3" key="1">
    <citation type="submission" date="2022-06" db="EMBL/GenBank/DDBJ databases">
        <title>Aquibacillus sp. a new bacterium isolated from soil saline samples.</title>
        <authorList>
            <person name="Galisteo C."/>
            <person name="De La Haba R."/>
            <person name="Sanchez-Porro C."/>
            <person name="Ventosa A."/>
        </authorList>
    </citation>
    <scope>NUCLEOTIDE SEQUENCE</scope>
    <source>
        <strain evidence="3">3ASR75-11</strain>
    </source>
</reference>
<proteinExistence type="predicted"/>
<evidence type="ECO:0000313" key="3">
    <source>
        <dbReference type="EMBL" id="MDC3424383.1"/>
    </source>
</evidence>
<evidence type="ECO:0000256" key="1">
    <source>
        <dbReference type="ARBA" id="ARBA00022801"/>
    </source>
</evidence>
<accession>A0A9X3WTJ6</accession>
<dbReference type="InterPro" id="IPR001650">
    <property type="entry name" value="Helicase_C-like"/>
</dbReference>
<feature type="domain" description="Helicase C-terminal" evidence="2">
    <location>
        <begin position="1"/>
        <end position="159"/>
    </location>
</feature>
<dbReference type="Gene3D" id="3.40.50.300">
    <property type="entry name" value="P-loop containing nucleotide triphosphate hydrolases"/>
    <property type="match status" value="1"/>
</dbReference>
<sequence>MQELVRGEMEEGRKSIIYVRDTGSSVEGRDVRPRIQKVLEDIGAKVAILDTSSTQTNRRSEWLKKKIEREGYDVVIVSQELVKVGLDLISTPTLIFYQFSWSLFTINQASRRAWRIGQTEECRLYYIAYRDCYQEQMAQLIAMKNKAASAINGDVSTDGLSAMLGDEGDLQSMLIKSIKKGENLKGSTEEWVAETSDRARELLAGVGKKKPKSIKDQFIAWVRQQIQSESTKNVLIRKADSITANIEKGEIVGFKGDNGVLEIDLVEAFGFDMVADGAVLSHLVSTERKPAEPTSYNAAIFEVKSEEKKAKRTKKAPVNGQLAFNLFD</sequence>
<evidence type="ECO:0000259" key="2">
    <source>
        <dbReference type="PROSITE" id="PS51194"/>
    </source>
</evidence>
<dbReference type="PROSITE" id="PS51194">
    <property type="entry name" value="HELICASE_CTER"/>
    <property type="match status" value="1"/>
</dbReference>
<dbReference type="EMBL" id="JAMQKB010000005">
    <property type="protein sequence ID" value="MDC3424383.1"/>
    <property type="molecule type" value="Genomic_DNA"/>
</dbReference>
<dbReference type="Pfam" id="PF00271">
    <property type="entry name" value="Helicase_C"/>
    <property type="match status" value="1"/>
</dbReference>
<dbReference type="PANTHER" id="PTHR45766">
    <property type="entry name" value="DNA ANNEALING HELICASE AND ENDONUCLEASE ZRANB3 FAMILY MEMBER"/>
    <property type="match status" value="1"/>
</dbReference>
<dbReference type="SUPFAM" id="SSF52540">
    <property type="entry name" value="P-loop containing nucleoside triphosphate hydrolases"/>
    <property type="match status" value="1"/>
</dbReference>
<gene>
    <name evidence="3" type="ORF">NC797_07665</name>
</gene>